<dbReference type="Proteomes" id="UP001595462">
    <property type="component" value="Unassembled WGS sequence"/>
</dbReference>
<dbReference type="EMBL" id="JBHRSS010000003">
    <property type="protein sequence ID" value="MFC3103335.1"/>
    <property type="molecule type" value="Genomic_DNA"/>
</dbReference>
<dbReference type="Pfam" id="PF04909">
    <property type="entry name" value="Amidohydro_2"/>
    <property type="match status" value="1"/>
</dbReference>
<comment type="caution">
    <text evidence="4">The sequence shown here is derived from an EMBL/GenBank/DDBJ whole genome shotgun (WGS) entry which is preliminary data.</text>
</comment>
<dbReference type="PANTHER" id="PTHR21240">
    <property type="entry name" value="2-AMINO-3-CARBOXYLMUCONATE-6-SEMIALDEHYDE DECARBOXYLASE"/>
    <property type="match status" value="1"/>
</dbReference>
<dbReference type="SUPFAM" id="SSF51556">
    <property type="entry name" value="Metallo-dependent hydrolases"/>
    <property type="match status" value="1"/>
</dbReference>
<dbReference type="RefSeq" id="WP_380687265.1">
    <property type="nucleotide sequence ID" value="NZ_JBHRSS010000003.1"/>
</dbReference>
<evidence type="ECO:0000259" key="3">
    <source>
        <dbReference type="Pfam" id="PF04909"/>
    </source>
</evidence>
<feature type="compositionally biased region" description="Basic and acidic residues" evidence="2">
    <location>
        <begin position="1"/>
        <end position="15"/>
    </location>
</feature>
<protein>
    <submittedName>
        <fullName evidence="4">Amidohydrolase family protein</fullName>
    </submittedName>
</protein>
<feature type="domain" description="Amidohydrolase-related" evidence="3">
    <location>
        <begin position="164"/>
        <end position="406"/>
    </location>
</feature>
<reference evidence="5" key="1">
    <citation type="journal article" date="2019" name="Int. J. Syst. Evol. Microbiol.">
        <title>The Global Catalogue of Microorganisms (GCM) 10K type strain sequencing project: providing services to taxonomists for standard genome sequencing and annotation.</title>
        <authorList>
            <consortium name="The Broad Institute Genomics Platform"/>
            <consortium name="The Broad Institute Genome Sequencing Center for Infectious Disease"/>
            <person name="Wu L."/>
            <person name="Ma J."/>
        </authorList>
    </citation>
    <scope>NUCLEOTIDE SEQUENCE [LARGE SCALE GENOMIC DNA]</scope>
    <source>
        <strain evidence="5">KCTC 52640</strain>
    </source>
</reference>
<dbReference type="InterPro" id="IPR006680">
    <property type="entry name" value="Amidohydro-rel"/>
</dbReference>
<keyword evidence="5" id="KW-1185">Reference proteome</keyword>
<sequence>MADAPNRNDHAENARQAKPLDVQEITTRTDTRDILANARADVKRYHLDDYYIADIDAHHVELDNWDEILEYIEDPVLRYNGKAMSKNWPNAGNVALSNHPPGLTQQDVAGRIPHQAELAEDVPDDGAPRDITLVRRVMDSLGLDVQIVFPQPMLEIGLHPSKTIQTQLIKAYNRWFVERVLHFEPRIKTMLALPFSDADACMDTIRRYADHPQVVGFLVTSQRDEAVFEPQYVQVYKELERLGLPLGFHAGPDYNVAQAMNRFISVHALSFVTCNMIHLTNWVMNAMPERFPNLDVIWIESGLAWMPFMMQRLDHEYLMRQSDAPQLTKLPSEYMREMYYTSQPLEATDMKLLESTFTALNAETQLLYSSDWPHWDFDTPARIANLPFLSETAKRNILGENAKRLFSKLREEQPQAATG</sequence>
<accession>A0ABV7EPP1</accession>
<organism evidence="4 5">
    <name type="scientific">Salinisphaera aquimarina</name>
    <dbReference type="NCBI Taxonomy" id="2094031"/>
    <lineage>
        <taxon>Bacteria</taxon>
        <taxon>Pseudomonadati</taxon>
        <taxon>Pseudomonadota</taxon>
        <taxon>Gammaproteobacteria</taxon>
        <taxon>Salinisphaerales</taxon>
        <taxon>Salinisphaeraceae</taxon>
        <taxon>Salinisphaera</taxon>
    </lineage>
</organism>
<proteinExistence type="predicted"/>
<evidence type="ECO:0000313" key="5">
    <source>
        <dbReference type="Proteomes" id="UP001595462"/>
    </source>
</evidence>
<feature type="region of interest" description="Disordered" evidence="2">
    <location>
        <begin position="1"/>
        <end position="23"/>
    </location>
</feature>
<evidence type="ECO:0000256" key="1">
    <source>
        <dbReference type="ARBA" id="ARBA00023239"/>
    </source>
</evidence>
<gene>
    <name evidence="4" type="ORF">ACFOSU_05450</name>
</gene>
<dbReference type="Gene3D" id="3.20.20.140">
    <property type="entry name" value="Metal-dependent hydrolases"/>
    <property type="match status" value="1"/>
</dbReference>
<dbReference type="InterPro" id="IPR032465">
    <property type="entry name" value="ACMSD"/>
</dbReference>
<evidence type="ECO:0000313" key="4">
    <source>
        <dbReference type="EMBL" id="MFC3103335.1"/>
    </source>
</evidence>
<dbReference type="PANTHER" id="PTHR21240:SF28">
    <property type="entry name" value="ISO-OROTATE DECARBOXYLASE (EUROFUNG)"/>
    <property type="match status" value="1"/>
</dbReference>
<name>A0ABV7EPP1_9GAMM</name>
<keyword evidence="1" id="KW-0456">Lyase</keyword>
<dbReference type="InterPro" id="IPR032466">
    <property type="entry name" value="Metal_Hydrolase"/>
</dbReference>
<evidence type="ECO:0000256" key="2">
    <source>
        <dbReference type="SAM" id="MobiDB-lite"/>
    </source>
</evidence>